<dbReference type="STRING" id="3988.B9RH50"/>
<dbReference type="AlphaFoldDB" id="B9RH50"/>
<evidence type="ECO:0000313" key="2">
    <source>
        <dbReference type="Proteomes" id="UP000008311"/>
    </source>
</evidence>
<dbReference type="InterPro" id="IPR038928">
    <property type="entry name" value="LAZY1"/>
</dbReference>
<name>B9RH50_RICCO</name>
<proteinExistence type="predicted"/>
<dbReference type="GO" id="GO:0009630">
    <property type="term" value="P:gravitropism"/>
    <property type="evidence" value="ECO:0007669"/>
    <property type="project" value="InterPro"/>
</dbReference>
<organism evidence="1 2">
    <name type="scientific">Ricinus communis</name>
    <name type="common">Castor bean</name>
    <dbReference type="NCBI Taxonomy" id="3988"/>
    <lineage>
        <taxon>Eukaryota</taxon>
        <taxon>Viridiplantae</taxon>
        <taxon>Streptophyta</taxon>
        <taxon>Embryophyta</taxon>
        <taxon>Tracheophyta</taxon>
        <taxon>Spermatophyta</taxon>
        <taxon>Magnoliopsida</taxon>
        <taxon>eudicotyledons</taxon>
        <taxon>Gunneridae</taxon>
        <taxon>Pentapetalae</taxon>
        <taxon>rosids</taxon>
        <taxon>fabids</taxon>
        <taxon>Malpighiales</taxon>
        <taxon>Euphorbiaceae</taxon>
        <taxon>Acalyphoideae</taxon>
        <taxon>Acalypheae</taxon>
        <taxon>Ricinus</taxon>
    </lineage>
</organism>
<accession>B9RH50</accession>
<dbReference type="eggNOG" id="ENOG502R8CH">
    <property type="taxonomic scope" value="Eukaryota"/>
</dbReference>
<dbReference type="PANTHER" id="PTHR34959">
    <property type="entry name" value="PROTEIN LAZY 1"/>
    <property type="match status" value="1"/>
</dbReference>
<dbReference type="OMA" id="FHRTKIT"/>
<gene>
    <name evidence="1" type="ORF">RCOM_1447160</name>
</gene>
<dbReference type="EMBL" id="EQ973778">
    <property type="protein sequence ID" value="EEF49412.1"/>
    <property type="molecule type" value="Genomic_DNA"/>
</dbReference>
<evidence type="ECO:0000313" key="1">
    <source>
        <dbReference type="EMBL" id="EEF49412.1"/>
    </source>
</evidence>
<dbReference type="GO" id="GO:2000012">
    <property type="term" value="P:regulation of auxin polar transport"/>
    <property type="evidence" value="ECO:0007669"/>
    <property type="project" value="InterPro"/>
</dbReference>
<dbReference type="PANTHER" id="PTHR34959:SF4">
    <property type="entry name" value="PROTEIN LAZY 1"/>
    <property type="match status" value="1"/>
</dbReference>
<sequence>MRILGWMHNKLRHTSIEPFKDFTIGTYCACLSATTSRDEKISHTRPRFDSRYEKYENTLSEVEAKRVEENYEDETSAVMYEPFHGFLAIGTLGSKQITSEAVTPTLPVSFENIEDEKTEVTENELKLLNDELEKFLEAEAEEEGCNESLARSSYVSTITLSGIQTEEASAEDNGITAFCPLQGYLFGSSIDLPELRVESKKEKASLAEMFHRTKITEEISLEVEEKGEMHAKQAHKPVRHLIKKILQKFYASSKNPILSSSHDADTSVSTKKRLNKVLRMFHRKVHPENPIAEKVFAESNAKIKKNLHHNVDMVYQDQDSIRFLPGSKSMERVRCYKNNLSGSNSSRNREYWIKTDADYLVLEL</sequence>
<dbReference type="InParanoid" id="B9RH50"/>
<dbReference type="FunCoup" id="B9RH50">
    <property type="interactions" value="39"/>
</dbReference>
<dbReference type="OrthoDB" id="780166at2759"/>
<protein>
    <submittedName>
        <fullName evidence="1">Uncharacterized protein</fullName>
    </submittedName>
</protein>
<keyword evidence="2" id="KW-1185">Reference proteome</keyword>
<dbReference type="KEGG" id="rcu:8285319"/>
<reference evidence="2" key="1">
    <citation type="journal article" date="2010" name="Nat. Biotechnol.">
        <title>Draft genome sequence of the oilseed species Ricinus communis.</title>
        <authorList>
            <person name="Chan A.P."/>
            <person name="Crabtree J."/>
            <person name="Zhao Q."/>
            <person name="Lorenzi H."/>
            <person name="Orvis J."/>
            <person name="Puiu D."/>
            <person name="Melake-Berhan A."/>
            <person name="Jones K.M."/>
            <person name="Redman J."/>
            <person name="Chen G."/>
            <person name="Cahoon E.B."/>
            <person name="Gedil M."/>
            <person name="Stanke M."/>
            <person name="Haas B.J."/>
            <person name="Wortman J.R."/>
            <person name="Fraser-Liggett C.M."/>
            <person name="Ravel J."/>
            <person name="Rabinowicz P.D."/>
        </authorList>
    </citation>
    <scope>NUCLEOTIDE SEQUENCE [LARGE SCALE GENOMIC DNA]</scope>
    <source>
        <strain evidence="2">cv. Hale</strain>
    </source>
</reference>
<dbReference type="Proteomes" id="UP000008311">
    <property type="component" value="Unassembled WGS sequence"/>
</dbReference>